<dbReference type="Pfam" id="PF12796">
    <property type="entry name" value="Ank_2"/>
    <property type="match status" value="1"/>
</dbReference>
<evidence type="ECO:0000313" key="3">
    <source>
        <dbReference type="Proteomes" id="UP000504637"/>
    </source>
</evidence>
<accession>A0A6J3ML82</accession>
<dbReference type="InterPro" id="IPR053210">
    <property type="entry name" value="ANKRD12"/>
</dbReference>
<reference evidence="4" key="1">
    <citation type="submission" date="2020-01" db="EMBL/GenBank/DDBJ databases">
        <authorList>
            <consortium name="DOE Joint Genome Institute"/>
            <person name="Haridas S."/>
            <person name="Albert R."/>
            <person name="Binder M."/>
            <person name="Bloem J."/>
            <person name="Labutti K."/>
            <person name="Salamov A."/>
            <person name="Andreopoulos B."/>
            <person name="Baker S.E."/>
            <person name="Barry K."/>
            <person name="Bills G."/>
            <person name="Bluhm B.H."/>
            <person name="Cannon C."/>
            <person name="Castanera R."/>
            <person name="Culley D.E."/>
            <person name="Daum C."/>
            <person name="Ezra D."/>
            <person name="Gonzalez J.B."/>
            <person name="Henrissat B."/>
            <person name="Kuo A."/>
            <person name="Liang C."/>
            <person name="Lipzen A."/>
            <person name="Lutzoni F."/>
            <person name="Magnuson J."/>
            <person name="Mondo S."/>
            <person name="Nolan M."/>
            <person name="Ohm R."/>
            <person name="Pangilinan J."/>
            <person name="Park H.-J."/>
            <person name="Ramirez L."/>
            <person name="Alfaro M."/>
            <person name="Sun H."/>
            <person name="Tritt A."/>
            <person name="Yoshinaga Y."/>
            <person name="Zwiers L.-H."/>
            <person name="Turgeon B.G."/>
            <person name="Goodwin S.B."/>
            <person name="Spatafora J.W."/>
            <person name="Crous P.W."/>
            <person name="Grigoriev I.V."/>
        </authorList>
    </citation>
    <scope>NUCLEOTIDE SEQUENCE</scope>
    <source>
        <strain evidence="4">CBS 342.82</strain>
    </source>
</reference>
<dbReference type="SMART" id="SM00248">
    <property type="entry name" value="ANK"/>
    <property type="match status" value="4"/>
</dbReference>
<keyword evidence="1" id="KW-0040">ANK repeat</keyword>
<feature type="compositionally biased region" description="Polar residues" evidence="2">
    <location>
        <begin position="96"/>
        <end position="112"/>
    </location>
</feature>
<feature type="repeat" description="ANK" evidence="1">
    <location>
        <begin position="323"/>
        <end position="355"/>
    </location>
</feature>
<dbReference type="InterPro" id="IPR002110">
    <property type="entry name" value="Ankyrin_rpt"/>
</dbReference>
<evidence type="ECO:0000256" key="1">
    <source>
        <dbReference type="PROSITE-ProRule" id="PRU00023"/>
    </source>
</evidence>
<feature type="compositionally biased region" description="Basic and acidic residues" evidence="2">
    <location>
        <begin position="617"/>
        <end position="630"/>
    </location>
</feature>
<dbReference type="PANTHER" id="PTHR24149">
    <property type="entry name" value="ANKYRIN REPEAT DOMAIN-CONTAINING PROTEIN 12"/>
    <property type="match status" value="1"/>
</dbReference>
<feature type="compositionally biased region" description="Polar residues" evidence="2">
    <location>
        <begin position="656"/>
        <end position="682"/>
    </location>
</feature>
<organism evidence="4">
    <name type="scientific">Dissoconium aciculare CBS 342.82</name>
    <dbReference type="NCBI Taxonomy" id="1314786"/>
    <lineage>
        <taxon>Eukaryota</taxon>
        <taxon>Fungi</taxon>
        <taxon>Dikarya</taxon>
        <taxon>Ascomycota</taxon>
        <taxon>Pezizomycotina</taxon>
        <taxon>Dothideomycetes</taxon>
        <taxon>Dothideomycetidae</taxon>
        <taxon>Mycosphaerellales</taxon>
        <taxon>Dissoconiaceae</taxon>
        <taxon>Dissoconium</taxon>
    </lineage>
</organism>
<proteinExistence type="predicted"/>
<gene>
    <name evidence="4" type="ORF">K489DRAFT_406407</name>
</gene>
<dbReference type="Gene3D" id="1.25.40.20">
    <property type="entry name" value="Ankyrin repeat-containing domain"/>
    <property type="match status" value="1"/>
</dbReference>
<sequence length="1057" mass="117646">MNGSRSPDNPPTRESPRLTRHSPSRERKRDARAQDGAAQDEEDESEAETLIESPVKRREAERLAKVNTERTQQHRIGGLPVPAEGDDEADSVVSPVPSTEISIERPTPNTSVKAEDLDRMDTEGEDDDGSDPLSTPDASCSRAGSEQPNHSQSPNPRKRKHRASSAGLPNKRRDLEGTRRATHGPPSEAARNGKSLSPKARNHRRAVSTQSAVLDRSTDATSRKRRSVTHGSSRETKASKANWEESDGSSEATSHDHLEGKMPRRGIGRSTSTPGRPSGREHKRRINRYGFTKLAEGCETGNLDQVKLWREKDPDQLEIAEFAGNKPLQIAALAGNIEVVEYLIEQGCQIDCANQDKDTPLIDAAENGHIDVVKSLLNAGVDPLRQNLKGRTALDVVKDETDDADQIRAVLKQAIEKWNSSGARQKREEEEEQRHRAGPTKELHFMARTYENLLRLVQDNNRNGVREFLLARVPVDNAIIAAAAKTGDLYLLNMLLAEMPEKKRVSKPEKPMLSVLGTSHFDMVKSLTELDQFDPVWKDRRGRTWTEIAEDRNGPMVREEKELLQKLFNEAQRKERQSSSPVSRRDGGKRRPAHATSEDDSDEDVTPRRAGKRRLMSRRDIRANGKSRPEDESEGDEDDDDSGSDSANEAEENDSHATGQKQAGSPNASKQRTRPRPTQASDNDIAAHPRNSHQSAPDAEKVRTSELASRESAASETPSNVKVEAEESTDAAAEEIAKIVAQRTADEAAATVKRAAEEKARKEEEMRLAEEKERKLKAEEEERRKEAEKRAAEEARIEEERKANEQKALAKRSRDASLLCGLPAPIAHALDPRSGFNYDGLASAEYILHHFTPIQVLQQDQGADASLWVLNAQVAPLVGPVGLELMFQPDQIGYSGSLADTWTTKAVEDQHAAAMEQLLSNLPQILPPPPSDTEPTFDEMMQHGAEQLRAVADARKRLAKHNIALRYVRWDQVLDNLQPALKEVEFDVRFDYFQYSPHVASPTKGKFASESDFVEIANEVAQRRPLPRRYKGPRRVDAALEPVVVVGRTKVTVIHQK</sequence>
<dbReference type="GO" id="GO:0005654">
    <property type="term" value="C:nucleoplasm"/>
    <property type="evidence" value="ECO:0007669"/>
    <property type="project" value="TreeGrafter"/>
</dbReference>
<feature type="region of interest" description="Disordered" evidence="2">
    <location>
        <begin position="743"/>
        <end position="784"/>
    </location>
</feature>
<feature type="compositionally biased region" description="Basic and acidic residues" evidence="2">
    <location>
        <begin position="23"/>
        <end position="33"/>
    </location>
</feature>
<feature type="compositionally biased region" description="Acidic residues" evidence="2">
    <location>
        <begin position="38"/>
        <end position="49"/>
    </location>
</feature>
<dbReference type="PANTHER" id="PTHR24149:SF14">
    <property type="entry name" value="ANKYRIN REPEAT DOMAIN 12"/>
    <property type="match status" value="1"/>
</dbReference>
<evidence type="ECO:0000256" key="2">
    <source>
        <dbReference type="SAM" id="MobiDB-lite"/>
    </source>
</evidence>
<evidence type="ECO:0000313" key="4">
    <source>
        <dbReference type="RefSeq" id="XP_033464788.1"/>
    </source>
</evidence>
<feature type="compositionally biased region" description="Basic and acidic residues" evidence="2">
    <location>
        <begin position="754"/>
        <end position="784"/>
    </location>
</feature>
<feature type="compositionally biased region" description="Basic and acidic residues" evidence="2">
    <location>
        <begin position="54"/>
        <end position="72"/>
    </location>
</feature>
<dbReference type="InterPro" id="IPR036770">
    <property type="entry name" value="Ankyrin_rpt-contain_sf"/>
</dbReference>
<feature type="repeat" description="ANK" evidence="1">
    <location>
        <begin position="356"/>
        <end position="388"/>
    </location>
</feature>
<feature type="region of interest" description="Disordered" evidence="2">
    <location>
        <begin position="569"/>
        <end position="731"/>
    </location>
</feature>
<name>A0A6J3ML82_9PEZI</name>
<feature type="compositionally biased region" description="Acidic residues" evidence="2">
    <location>
        <begin position="631"/>
        <end position="652"/>
    </location>
</feature>
<feature type="region of interest" description="Disordered" evidence="2">
    <location>
        <begin position="1"/>
        <end position="286"/>
    </location>
</feature>
<dbReference type="GeneID" id="54365048"/>
<dbReference type="OrthoDB" id="194358at2759"/>
<dbReference type="SUPFAM" id="SSF48403">
    <property type="entry name" value="Ankyrin repeat"/>
    <property type="match status" value="1"/>
</dbReference>
<dbReference type="AlphaFoldDB" id="A0A6J3ML82"/>
<dbReference type="PROSITE" id="PS50088">
    <property type="entry name" value="ANK_REPEAT"/>
    <property type="match status" value="2"/>
</dbReference>
<dbReference type="RefSeq" id="XP_033464788.1">
    <property type="nucleotide sequence ID" value="XM_033607248.1"/>
</dbReference>
<keyword evidence="3" id="KW-1185">Reference proteome</keyword>
<feature type="compositionally biased region" description="Basic and acidic residues" evidence="2">
    <location>
        <begin position="253"/>
        <end position="262"/>
    </location>
</feature>
<feature type="compositionally biased region" description="Low complexity" evidence="2">
    <location>
        <begin position="705"/>
        <end position="716"/>
    </location>
</feature>
<feature type="compositionally biased region" description="Polar residues" evidence="2">
    <location>
        <begin position="132"/>
        <end position="155"/>
    </location>
</feature>
<feature type="compositionally biased region" description="Basic and acidic residues" evidence="2">
    <location>
        <begin position="113"/>
        <end position="122"/>
    </location>
</feature>
<dbReference type="Proteomes" id="UP000504637">
    <property type="component" value="Unplaced"/>
</dbReference>
<reference evidence="4" key="2">
    <citation type="submission" date="2020-04" db="EMBL/GenBank/DDBJ databases">
        <authorList>
            <consortium name="NCBI Genome Project"/>
        </authorList>
    </citation>
    <scope>NUCLEOTIDE SEQUENCE</scope>
    <source>
        <strain evidence="4">CBS 342.82</strain>
    </source>
</reference>
<reference evidence="4" key="3">
    <citation type="submission" date="2025-08" db="UniProtKB">
        <authorList>
            <consortium name="RefSeq"/>
        </authorList>
    </citation>
    <scope>IDENTIFICATION</scope>
    <source>
        <strain evidence="4">CBS 342.82</strain>
    </source>
</reference>
<dbReference type="PROSITE" id="PS50297">
    <property type="entry name" value="ANK_REP_REGION"/>
    <property type="match status" value="2"/>
</dbReference>
<protein>
    <submittedName>
        <fullName evidence="4">Ankyrin</fullName>
    </submittedName>
</protein>